<evidence type="ECO:0000256" key="1">
    <source>
        <dbReference type="SAM" id="MobiDB-lite"/>
    </source>
</evidence>
<reference evidence="3" key="1">
    <citation type="journal article" date="2019" name="Int. J. Syst. Evol. Microbiol.">
        <title>The Global Catalogue of Microorganisms (GCM) 10K type strain sequencing project: providing services to taxonomists for standard genome sequencing and annotation.</title>
        <authorList>
            <consortium name="The Broad Institute Genomics Platform"/>
            <consortium name="The Broad Institute Genome Sequencing Center for Infectious Disease"/>
            <person name="Wu L."/>
            <person name="Ma J."/>
        </authorList>
    </citation>
    <scope>NUCLEOTIDE SEQUENCE [LARGE SCALE GENOMIC DNA]</scope>
    <source>
        <strain evidence="3">JCM 11650</strain>
    </source>
</reference>
<protein>
    <recommendedName>
        <fullName evidence="4">HTH cro/C1-type domain-containing protein</fullName>
    </recommendedName>
</protein>
<proteinExistence type="predicted"/>
<evidence type="ECO:0008006" key="4">
    <source>
        <dbReference type="Google" id="ProtNLM"/>
    </source>
</evidence>
<keyword evidence="3" id="KW-1185">Reference proteome</keyword>
<sequence length="161" mass="17901">MDIADTRRKNLQRLVQSEGLSVVARKCGKPDRQINDMLAGRKSFGEKVARAIEKKLSPEKPTGWLDVERSKSGDEAPTHDTKPLAAMEPSQDFKSTTDTGSERIRVAYEHATEETKALVDVVLGVAQPAPPWMNQTASRFIDGLLADIKEWMPERKKKTAA</sequence>
<dbReference type="RefSeq" id="WP_377723183.1">
    <property type="nucleotide sequence ID" value="NZ_JBHSEW010000001.1"/>
</dbReference>
<feature type="compositionally biased region" description="Basic and acidic residues" evidence="1">
    <location>
        <begin position="66"/>
        <end position="82"/>
    </location>
</feature>
<feature type="region of interest" description="Disordered" evidence="1">
    <location>
        <begin position="54"/>
        <end position="100"/>
    </location>
</feature>
<gene>
    <name evidence="2" type="ORF">ACFO3A_01090</name>
</gene>
<evidence type="ECO:0000313" key="2">
    <source>
        <dbReference type="EMBL" id="MFC4620813.1"/>
    </source>
</evidence>
<name>A0ABV9GRF5_9BURK</name>
<accession>A0ABV9GRF5</accession>
<organism evidence="2 3">
    <name type="scientific">Comamonas nitrativorans</name>
    <dbReference type="NCBI Taxonomy" id="108437"/>
    <lineage>
        <taxon>Bacteria</taxon>
        <taxon>Pseudomonadati</taxon>
        <taxon>Pseudomonadota</taxon>
        <taxon>Betaproteobacteria</taxon>
        <taxon>Burkholderiales</taxon>
        <taxon>Comamonadaceae</taxon>
        <taxon>Comamonas</taxon>
    </lineage>
</organism>
<comment type="caution">
    <text evidence="2">The sequence shown here is derived from an EMBL/GenBank/DDBJ whole genome shotgun (WGS) entry which is preliminary data.</text>
</comment>
<dbReference type="EMBL" id="JBHSEW010000001">
    <property type="protein sequence ID" value="MFC4620813.1"/>
    <property type="molecule type" value="Genomic_DNA"/>
</dbReference>
<dbReference type="Proteomes" id="UP001595967">
    <property type="component" value="Unassembled WGS sequence"/>
</dbReference>
<evidence type="ECO:0000313" key="3">
    <source>
        <dbReference type="Proteomes" id="UP001595967"/>
    </source>
</evidence>